<name>A0A084EGT8_SPHYA</name>
<dbReference type="InterPro" id="IPR035412">
    <property type="entry name" value="Terminase_L_N"/>
</dbReference>
<dbReference type="AlphaFoldDB" id="A0A084EGT8"/>
<feature type="domain" description="Phage terminase large subunit N-terminal" evidence="3">
    <location>
        <begin position="47"/>
        <end position="244"/>
    </location>
</feature>
<organism evidence="5 6">
    <name type="scientific">Sphingobium yanoikuyae</name>
    <name type="common">Sphingomonas yanoikuyae</name>
    <dbReference type="NCBI Taxonomy" id="13690"/>
    <lineage>
        <taxon>Bacteria</taxon>
        <taxon>Pseudomonadati</taxon>
        <taxon>Pseudomonadota</taxon>
        <taxon>Alphaproteobacteria</taxon>
        <taxon>Sphingomonadales</taxon>
        <taxon>Sphingomonadaceae</taxon>
        <taxon>Sphingobium</taxon>
    </lineage>
</organism>
<evidence type="ECO:0000259" key="4">
    <source>
        <dbReference type="Pfam" id="PF17289"/>
    </source>
</evidence>
<dbReference type="Pfam" id="PF17289">
    <property type="entry name" value="Terminase_6C"/>
    <property type="match status" value="1"/>
</dbReference>
<evidence type="ECO:0000313" key="6">
    <source>
        <dbReference type="Proteomes" id="UP000028534"/>
    </source>
</evidence>
<dbReference type="InterPro" id="IPR027417">
    <property type="entry name" value="P-loop_NTPase"/>
</dbReference>
<feature type="domain" description="Terminase large subunit gp17-like C-terminal" evidence="4">
    <location>
        <begin position="320"/>
        <end position="466"/>
    </location>
</feature>
<accession>A0A084EGT8</accession>
<dbReference type="InterPro" id="IPR035421">
    <property type="entry name" value="Terminase_6C"/>
</dbReference>
<evidence type="ECO:0000313" key="5">
    <source>
        <dbReference type="EMBL" id="KEZ17180.1"/>
    </source>
</evidence>
<feature type="region of interest" description="Disordered" evidence="2">
    <location>
        <begin position="1"/>
        <end position="27"/>
    </location>
</feature>
<dbReference type="Proteomes" id="UP000028534">
    <property type="component" value="Unassembled WGS sequence"/>
</dbReference>
<evidence type="ECO:0000256" key="2">
    <source>
        <dbReference type="SAM" id="MobiDB-lite"/>
    </source>
</evidence>
<comment type="caution">
    <text evidence="5">The sequence shown here is derived from an EMBL/GenBank/DDBJ whole genome shotgun (WGS) entry which is preliminary data.</text>
</comment>
<evidence type="ECO:0000259" key="3">
    <source>
        <dbReference type="Pfam" id="PF04466"/>
    </source>
</evidence>
<proteinExistence type="predicted"/>
<dbReference type="Gene3D" id="3.30.420.240">
    <property type="match status" value="1"/>
</dbReference>
<keyword evidence="1" id="KW-1188">Viral release from host cell</keyword>
<dbReference type="Gene3D" id="3.40.50.300">
    <property type="entry name" value="P-loop containing nucleotide triphosphate hydrolases"/>
    <property type="match status" value="1"/>
</dbReference>
<reference evidence="5 6" key="1">
    <citation type="submission" date="2014-03" db="EMBL/GenBank/DDBJ databases">
        <title>Genome sequence of Sphingobium yanoikuyae B1.</title>
        <authorList>
            <person name="Gan H.M."/>
            <person name="Gan H.Y."/>
            <person name="Savka M.A."/>
        </authorList>
    </citation>
    <scope>NUCLEOTIDE SEQUENCE [LARGE SCALE GENOMIC DNA]</scope>
    <source>
        <strain evidence="5 6">B1</strain>
    </source>
</reference>
<dbReference type="Pfam" id="PF04466">
    <property type="entry name" value="Terminase_3"/>
    <property type="match status" value="1"/>
</dbReference>
<evidence type="ECO:0000256" key="1">
    <source>
        <dbReference type="ARBA" id="ARBA00022612"/>
    </source>
</evidence>
<dbReference type="EMBL" id="JGVR01000024">
    <property type="protein sequence ID" value="KEZ17180.1"/>
    <property type="molecule type" value="Genomic_DNA"/>
</dbReference>
<gene>
    <name evidence="5" type="ORF">CP98_03678</name>
</gene>
<sequence length="480" mass="52376">MSPATGFADEITAERPAGHNGGPPIAKLTPRQEEARDLLASPARNIMLRGGSRSGKTFLLVRAILQRAINAPGSRHAIFRFRFNHAKTSIWADTLPKVLKLCFPALRVRFDKTDFYVELPNGSQIWIAGLDDKERVEKILGAEYCTLYFNESSQIPWGSVEIAMSRLAQKCELAPEIAAATGRTHLPLKAYFDCNPPSKLHWSFQLFRAKVKPGTKEALPNPADYVEMKVNPSDNADNLPAEYFEVLASMSAAKRLRFEAGEWASEVNGALWALEDRQTEGGTIPGIDGHRATLERSPDDGRPQVRYAGAVIDLQRIVVAADPSGTKGDGGGDDIGIVVAAKGVDGRGYVLQDATCQLSPDGWGRRVVEMYRRWGADRVIGERNYGGAMVEFVVKTADQSVSYKEVSATRGKVVRAEPISALYEQGKVSHVGDHPDLEDQMCNFTASGFVGEGSPDRADAMVWALTELMLDSAAPWGASL</sequence>
<dbReference type="PATRIC" id="fig|13690.10.peg.3767"/>
<protein>
    <submittedName>
        <fullName evidence="5">Phage uncharacterized protein-like protein</fullName>
    </submittedName>
</protein>
<dbReference type="eggNOG" id="COG5323">
    <property type="taxonomic scope" value="Bacteria"/>
</dbReference>